<comment type="subunit">
    <text evidence="11">Probably interacts with PlsX.</text>
</comment>
<keyword evidence="5 11" id="KW-0812">Transmembrane</keyword>
<dbReference type="InterPro" id="IPR003811">
    <property type="entry name" value="G3P_acylTferase_PlsY"/>
</dbReference>
<dbReference type="GO" id="GO:0008654">
    <property type="term" value="P:phospholipid biosynthetic process"/>
    <property type="evidence" value="ECO:0007669"/>
    <property type="project" value="UniProtKB-UniRule"/>
</dbReference>
<evidence type="ECO:0000256" key="10">
    <source>
        <dbReference type="ARBA" id="ARBA00023264"/>
    </source>
</evidence>
<keyword evidence="1 11" id="KW-1003">Cell membrane</keyword>
<dbReference type="HOGENOM" id="CLU_081254_0_0_4"/>
<dbReference type="NCBIfam" id="TIGR00023">
    <property type="entry name" value="glycerol-3-phosphate 1-O-acyltransferase PlsY"/>
    <property type="match status" value="1"/>
</dbReference>
<keyword evidence="2 11" id="KW-0444">Lipid biosynthesis</keyword>
<keyword evidence="3" id="KW-0997">Cell inner membrane</keyword>
<dbReference type="UniPathway" id="UPA00085"/>
<evidence type="ECO:0000313" key="12">
    <source>
        <dbReference type="EMBL" id="EGC18473.1"/>
    </source>
</evidence>
<keyword evidence="9 11" id="KW-0594">Phospholipid biosynthesis</keyword>
<reference evidence="12 13" key="1">
    <citation type="submission" date="2011-01" db="EMBL/GenBank/DDBJ databases">
        <authorList>
            <person name="Muzny D."/>
            <person name="Qin X."/>
            <person name="Deng J."/>
            <person name="Jiang H."/>
            <person name="Liu Y."/>
            <person name="Qu J."/>
            <person name="Song X.-Z."/>
            <person name="Zhang L."/>
            <person name="Thornton R."/>
            <person name="Coyle M."/>
            <person name="Francisco L."/>
            <person name="Jackson L."/>
            <person name="Javaid M."/>
            <person name="Korchina V."/>
            <person name="Kovar C."/>
            <person name="Mata R."/>
            <person name="Mathew T."/>
            <person name="Ngo R."/>
            <person name="Nguyen L."/>
            <person name="Nguyen N."/>
            <person name="Okwuonu G."/>
            <person name="Ongeri F."/>
            <person name="Pham C."/>
            <person name="Simmons D."/>
            <person name="Wilczek-Boney K."/>
            <person name="Hale W."/>
            <person name="Jakkamsetti A."/>
            <person name="Pham P."/>
            <person name="Ruth R."/>
            <person name="San Lucas F."/>
            <person name="Warren J."/>
            <person name="Zhang J."/>
            <person name="Zhao Z."/>
            <person name="Zhou C."/>
            <person name="Zhu D."/>
            <person name="Lee S."/>
            <person name="Bess C."/>
            <person name="Blankenburg K."/>
            <person name="Forbes L."/>
            <person name="Fu Q."/>
            <person name="Gubbala S."/>
            <person name="Hirani K."/>
            <person name="Jayaseelan J.C."/>
            <person name="Lara F."/>
            <person name="Munidasa M."/>
            <person name="Palculict T."/>
            <person name="Patil S."/>
            <person name="Pu L.-L."/>
            <person name="Saada N."/>
            <person name="Tang L."/>
            <person name="Weissenberger G."/>
            <person name="Zhu Y."/>
            <person name="Hemphill L."/>
            <person name="Shang Y."/>
            <person name="Youmans B."/>
            <person name="Ayvaz T."/>
            <person name="Ross M."/>
            <person name="Santibanez J."/>
            <person name="Aqrawi P."/>
            <person name="Gross S."/>
            <person name="Joshi V."/>
            <person name="Fowler G."/>
            <person name="Nazareth L."/>
            <person name="Reid J."/>
            <person name="Worley K."/>
            <person name="Petrosino J."/>
            <person name="Highlander S."/>
            <person name="Gibbs R."/>
        </authorList>
    </citation>
    <scope>NUCLEOTIDE SEQUENCE [LARGE SCALE GENOMIC DNA]</scope>
    <source>
        <strain evidence="12 13">ATCC 33394</strain>
    </source>
</reference>
<dbReference type="PANTHER" id="PTHR30309">
    <property type="entry name" value="INNER MEMBRANE PROTEIN YGIH"/>
    <property type="match status" value="1"/>
</dbReference>
<dbReference type="Proteomes" id="UP000004088">
    <property type="component" value="Unassembled WGS sequence"/>
</dbReference>
<evidence type="ECO:0000256" key="4">
    <source>
        <dbReference type="ARBA" id="ARBA00022679"/>
    </source>
</evidence>
<protein>
    <recommendedName>
        <fullName evidence="11">Glycerol-3-phosphate acyltransferase</fullName>
    </recommendedName>
    <alternativeName>
        <fullName evidence="11">Acyl-PO4 G3P acyltransferase</fullName>
    </alternativeName>
    <alternativeName>
        <fullName evidence="11">Acyl-phosphate--glycerol-3-phosphate acyltransferase</fullName>
    </alternativeName>
    <alternativeName>
        <fullName evidence="11">G3P acyltransferase</fullName>
        <shortName evidence="11">GPAT</shortName>
        <ecNumber evidence="11">2.3.1.275</ecNumber>
    </alternativeName>
    <alternativeName>
        <fullName evidence="11">Lysophosphatidic acid synthase</fullName>
        <shortName evidence="11">LPA synthase</shortName>
    </alternativeName>
</protein>
<comment type="pathway">
    <text evidence="11">Lipid metabolism; phospholipid metabolism.</text>
</comment>
<evidence type="ECO:0000256" key="3">
    <source>
        <dbReference type="ARBA" id="ARBA00022519"/>
    </source>
</evidence>
<feature type="transmembrane region" description="Helical" evidence="11">
    <location>
        <begin position="82"/>
        <end position="103"/>
    </location>
</feature>
<keyword evidence="4 11" id="KW-0808">Transferase</keyword>
<feature type="transmembrane region" description="Helical" evidence="11">
    <location>
        <begin position="109"/>
        <end position="136"/>
    </location>
</feature>
<keyword evidence="7 11" id="KW-0443">Lipid metabolism</keyword>
<keyword evidence="12" id="KW-0012">Acyltransferase</keyword>
<keyword evidence="10 11" id="KW-1208">Phospholipid metabolism</keyword>
<feature type="transmembrane region" description="Helical" evidence="11">
    <location>
        <begin position="143"/>
        <end position="160"/>
    </location>
</feature>
<proteinExistence type="inferred from homology"/>
<evidence type="ECO:0000313" key="13">
    <source>
        <dbReference type="Proteomes" id="UP000004088"/>
    </source>
</evidence>
<organism evidence="12 13">
    <name type="scientific">Kingella denitrificans ATCC 33394</name>
    <dbReference type="NCBI Taxonomy" id="888741"/>
    <lineage>
        <taxon>Bacteria</taxon>
        <taxon>Pseudomonadati</taxon>
        <taxon>Pseudomonadota</taxon>
        <taxon>Betaproteobacteria</taxon>
        <taxon>Neisseriales</taxon>
        <taxon>Neisseriaceae</taxon>
        <taxon>Kingella</taxon>
    </lineage>
</organism>
<dbReference type="AlphaFoldDB" id="F0EWA1"/>
<feature type="transmembrane region" description="Helical" evidence="11">
    <location>
        <begin position="166"/>
        <end position="182"/>
    </location>
</feature>
<dbReference type="Pfam" id="PF02660">
    <property type="entry name" value="G3P_acyltransf"/>
    <property type="match status" value="1"/>
</dbReference>
<dbReference type="STRING" id="888741.HMPREF9098_0135"/>
<comment type="subcellular location">
    <subcellularLocation>
        <location evidence="11">Cell membrane</location>
        <topology evidence="11">Multi-pass membrane protein</topology>
    </subcellularLocation>
</comment>
<dbReference type="GO" id="GO:0043772">
    <property type="term" value="F:acyl-phosphate glycerol-3-phosphate acyltransferase activity"/>
    <property type="evidence" value="ECO:0007669"/>
    <property type="project" value="UniProtKB-UniRule"/>
</dbReference>
<evidence type="ECO:0000256" key="5">
    <source>
        <dbReference type="ARBA" id="ARBA00022692"/>
    </source>
</evidence>
<dbReference type="GO" id="GO:0005886">
    <property type="term" value="C:plasma membrane"/>
    <property type="evidence" value="ECO:0007669"/>
    <property type="project" value="UniProtKB-SubCell"/>
</dbReference>
<keyword evidence="8 11" id="KW-0472">Membrane</keyword>
<dbReference type="RefSeq" id="WP_003780962.1">
    <property type="nucleotide sequence ID" value="NZ_GL870929.1"/>
</dbReference>
<comment type="similarity">
    <text evidence="11">Belongs to the PlsY family.</text>
</comment>
<comment type="caution">
    <text evidence="12">The sequence shown here is derived from an EMBL/GenBank/DDBJ whole genome shotgun (WGS) entry which is preliminary data.</text>
</comment>
<evidence type="ECO:0000256" key="9">
    <source>
        <dbReference type="ARBA" id="ARBA00023209"/>
    </source>
</evidence>
<sequence length="201" mass="21210">MTALMTIFAYLLGSLSSAVIVSKKLAMPDPRGYGSGNPGATNVLRSGRKDAAALTLLGDALKGLVAVAIARCLAGWLMLPDGIVACAAIAVVIGHMFPVFFGFKGGKGVATAFGVLLGMSFWATFWVVLVWAFIAFKFKKSSLAALVAAAVTPIIAFIVIHHPSWGWALTLISVLVIVRHRSNIRRMLSGNESSIGESVQH</sequence>
<comment type="catalytic activity">
    <reaction evidence="11">
        <text>an acyl phosphate + sn-glycerol 3-phosphate = a 1-acyl-sn-glycero-3-phosphate + phosphate</text>
        <dbReference type="Rhea" id="RHEA:34075"/>
        <dbReference type="ChEBI" id="CHEBI:43474"/>
        <dbReference type="ChEBI" id="CHEBI:57597"/>
        <dbReference type="ChEBI" id="CHEBI:57970"/>
        <dbReference type="ChEBI" id="CHEBI:59918"/>
        <dbReference type="EC" id="2.3.1.275"/>
    </reaction>
</comment>
<name>F0EWA1_9NEIS</name>
<dbReference type="SMART" id="SM01207">
    <property type="entry name" value="G3P_acyltransf"/>
    <property type="match status" value="1"/>
</dbReference>
<keyword evidence="6 11" id="KW-1133">Transmembrane helix</keyword>
<dbReference type="PANTHER" id="PTHR30309:SF0">
    <property type="entry name" value="GLYCEROL-3-PHOSPHATE ACYLTRANSFERASE-RELATED"/>
    <property type="match status" value="1"/>
</dbReference>
<comment type="function">
    <text evidence="11">Catalyzes the transfer of an acyl group from acyl-phosphate (acyl-PO(4)) to glycerol-3-phosphate (G3P) to form lysophosphatidic acid (LPA). This enzyme utilizes acyl-phosphate as fatty acyl donor, but not acyl-CoA or acyl-ACP.</text>
</comment>
<evidence type="ECO:0000256" key="2">
    <source>
        <dbReference type="ARBA" id="ARBA00022516"/>
    </source>
</evidence>
<evidence type="ECO:0000256" key="1">
    <source>
        <dbReference type="ARBA" id="ARBA00022475"/>
    </source>
</evidence>
<keyword evidence="13" id="KW-1185">Reference proteome</keyword>
<evidence type="ECO:0000256" key="8">
    <source>
        <dbReference type="ARBA" id="ARBA00023136"/>
    </source>
</evidence>
<dbReference type="HAMAP" id="MF_01043">
    <property type="entry name" value="PlsY"/>
    <property type="match status" value="1"/>
</dbReference>
<dbReference type="EMBL" id="AEWV01000003">
    <property type="protein sequence ID" value="EGC18473.1"/>
    <property type="molecule type" value="Genomic_DNA"/>
</dbReference>
<gene>
    <name evidence="11 12" type="primary">plsY</name>
    <name evidence="12" type="ORF">HMPREF9098_0135</name>
</gene>
<evidence type="ECO:0000256" key="6">
    <source>
        <dbReference type="ARBA" id="ARBA00022989"/>
    </source>
</evidence>
<evidence type="ECO:0000256" key="7">
    <source>
        <dbReference type="ARBA" id="ARBA00023098"/>
    </source>
</evidence>
<accession>F0EWA1</accession>
<evidence type="ECO:0000256" key="11">
    <source>
        <dbReference type="HAMAP-Rule" id="MF_01043"/>
    </source>
</evidence>
<dbReference type="EC" id="2.3.1.275" evidence="11"/>